<dbReference type="PROSITE" id="PS50851">
    <property type="entry name" value="CHEW"/>
    <property type="match status" value="1"/>
</dbReference>
<dbReference type="Gene3D" id="2.30.30.40">
    <property type="entry name" value="SH3 Domains"/>
    <property type="match status" value="1"/>
</dbReference>
<name>A0A085WCF1_9BACT</name>
<dbReference type="InterPro" id="IPR039315">
    <property type="entry name" value="CheW"/>
</dbReference>
<dbReference type="SUPFAM" id="SSF50341">
    <property type="entry name" value="CheW-like"/>
    <property type="match status" value="1"/>
</dbReference>
<gene>
    <name evidence="2" type="ORF">DB31_1480</name>
</gene>
<feature type="domain" description="CheW-like" evidence="1">
    <location>
        <begin position="10"/>
        <end position="155"/>
    </location>
</feature>
<dbReference type="PANTHER" id="PTHR22617:SF23">
    <property type="entry name" value="CHEMOTAXIS PROTEIN CHEW"/>
    <property type="match status" value="1"/>
</dbReference>
<dbReference type="RefSeq" id="WP_044193172.1">
    <property type="nucleotide sequence ID" value="NZ_JMCB01000012.1"/>
</dbReference>
<dbReference type="InterPro" id="IPR002545">
    <property type="entry name" value="CheW-lke_dom"/>
</dbReference>
<dbReference type="SMART" id="SM00260">
    <property type="entry name" value="CheW"/>
    <property type="match status" value="1"/>
</dbReference>
<dbReference type="OrthoDB" id="5464847at2"/>
<organism evidence="2 3">
    <name type="scientific">Hyalangium minutum</name>
    <dbReference type="NCBI Taxonomy" id="394096"/>
    <lineage>
        <taxon>Bacteria</taxon>
        <taxon>Pseudomonadati</taxon>
        <taxon>Myxococcota</taxon>
        <taxon>Myxococcia</taxon>
        <taxon>Myxococcales</taxon>
        <taxon>Cystobacterineae</taxon>
        <taxon>Archangiaceae</taxon>
        <taxon>Hyalangium</taxon>
    </lineage>
</organism>
<accession>A0A085WCF1</accession>
<dbReference type="Gene3D" id="2.40.50.180">
    <property type="entry name" value="CheA-289, Domain 4"/>
    <property type="match status" value="1"/>
</dbReference>
<dbReference type="Pfam" id="PF01584">
    <property type="entry name" value="CheW"/>
    <property type="match status" value="1"/>
</dbReference>
<dbReference type="GO" id="GO:0005829">
    <property type="term" value="C:cytosol"/>
    <property type="evidence" value="ECO:0007669"/>
    <property type="project" value="TreeGrafter"/>
</dbReference>
<reference evidence="2 3" key="1">
    <citation type="submission" date="2014-04" db="EMBL/GenBank/DDBJ databases">
        <title>Genome assembly of Hyalangium minutum DSM 14724.</title>
        <authorList>
            <person name="Sharma G."/>
            <person name="Subramanian S."/>
        </authorList>
    </citation>
    <scope>NUCLEOTIDE SEQUENCE [LARGE SCALE GENOMIC DNA]</scope>
    <source>
        <strain evidence="2 3">DSM 14724</strain>
    </source>
</reference>
<dbReference type="Proteomes" id="UP000028725">
    <property type="component" value="Unassembled WGS sequence"/>
</dbReference>
<dbReference type="InterPro" id="IPR036061">
    <property type="entry name" value="CheW-like_dom_sf"/>
</dbReference>
<protein>
    <submittedName>
        <fullName evidence="2">Positive regulator of CheA protein activity (CheW)</fullName>
    </submittedName>
</protein>
<evidence type="ECO:0000259" key="1">
    <source>
        <dbReference type="PROSITE" id="PS50851"/>
    </source>
</evidence>
<dbReference type="GO" id="GO:0006935">
    <property type="term" value="P:chemotaxis"/>
    <property type="evidence" value="ECO:0007669"/>
    <property type="project" value="InterPro"/>
</dbReference>
<proteinExistence type="predicted"/>
<evidence type="ECO:0000313" key="3">
    <source>
        <dbReference type="Proteomes" id="UP000028725"/>
    </source>
</evidence>
<dbReference type="STRING" id="394096.DB31_1480"/>
<evidence type="ECO:0000313" key="2">
    <source>
        <dbReference type="EMBL" id="KFE65364.1"/>
    </source>
</evidence>
<dbReference type="EMBL" id="JMCB01000012">
    <property type="protein sequence ID" value="KFE65364.1"/>
    <property type="molecule type" value="Genomic_DNA"/>
</dbReference>
<dbReference type="PANTHER" id="PTHR22617">
    <property type="entry name" value="CHEMOTAXIS SENSOR HISTIDINE KINASE-RELATED"/>
    <property type="match status" value="1"/>
</dbReference>
<keyword evidence="3" id="KW-1185">Reference proteome</keyword>
<sequence length="181" mass="18852">MTLALVPGQAERYSTFMLGGEHYAIPAECVREVLTDVAVTHVPAAPRFMRGAIPVGGKPVPVVDLGSRLGQAFRSTAARTVVLVVTVQHDGQTALLGLTADTLGAQVHLSSRDVVAAPSFGATSNMDSFIAGMGRHGNGLVLLLDVDRILSASEMLAADEFAACAELTPGQPPNPSHLRSL</sequence>
<dbReference type="GO" id="GO:0007165">
    <property type="term" value="P:signal transduction"/>
    <property type="evidence" value="ECO:0007669"/>
    <property type="project" value="InterPro"/>
</dbReference>
<comment type="caution">
    <text evidence="2">The sequence shown here is derived from an EMBL/GenBank/DDBJ whole genome shotgun (WGS) entry which is preliminary data.</text>
</comment>
<dbReference type="AlphaFoldDB" id="A0A085WCF1"/>